<keyword evidence="1" id="KW-0472">Membrane</keyword>
<evidence type="ECO:0000313" key="3">
    <source>
        <dbReference type="Proteomes" id="UP000015102"/>
    </source>
</evidence>
<evidence type="ECO:0008006" key="4">
    <source>
        <dbReference type="Google" id="ProtNLM"/>
    </source>
</evidence>
<reference evidence="2" key="2">
    <citation type="submission" date="2015-06" db="UniProtKB">
        <authorList>
            <consortium name="EnsemblMetazoa"/>
        </authorList>
    </citation>
    <scope>IDENTIFICATION</scope>
</reference>
<dbReference type="HOGENOM" id="CLU_1590538_0_0_1"/>
<dbReference type="InterPro" id="IPR052728">
    <property type="entry name" value="O2_lipid_transport_reg"/>
</dbReference>
<dbReference type="PANTHER" id="PTHR11161">
    <property type="entry name" value="O-ACYLTRANSFERASE"/>
    <property type="match status" value="1"/>
</dbReference>
<feature type="transmembrane region" description="Helical" evidence="1">
    <location>
        <begin position="51"/>
        <end position="78"/>
    </location>
</feature>
<keyword evidence="1" id="KW-0812">Transmembrane</keyword>
<proteinExistence type="predicted"/>
<dbReference type="EnsemblMetazoa" id="MESCA011246-RA">
    <property type="protein sequence ID" value="MESCA011246-PA"/>
    <property type="gene ID" value="MESCA011246"/>
</dbReference>
<reference evidence="3" key="1">
    <citation type="submission" date="2013-02" db="EMBL/GenBank/DDBJ databases">
        <authorList>
            <person name="Hughes D."/>
        </authorList>
    </citation>
    <scope>NUCLEOTIDE SEQUENCE</scope>
    <source>
        <strain>Durham</strain>
        <strain evidence="3">NC isolate 2 -- Noor lab</strain>
    </source>
</reference>
<feature type="transmembrane region" description="Helical" evidence="1">
    <location>
        <begin position="90"/>
        <end position="110"/>
    </location>
</feature>
<dbReference type="Proteomes" id="UP000015102">
    <property type="component" value="Unassembled WGS sequence"/>
</dbReference>
<organism evidence="2 3">
    <name type="scientific">Megaselia scalaris</name>
    <name type="common">Humpbacked fly</name>
    <name type="synonym">Phora scalaris</name>
    <dbReference type="NCBI Taxonomy" id="36166"/>
    <lineage>
        <taxon>Eukaryota</taxon>
        <taxon>Metazoa</taxon>
        <taxon>Ecdysozoa</taxon>
        <taxon>Arthropoda</taxon>
        <taxon>Hexapoda</taxon>
        <taxon>Insecta</taxon>
        <taxon>Pterygota</taxon>
        <taxon>Neoptera</taxon>
        <taxon>Endopterygota</taxon>
        <taxon>Diptera</taxon>
        <taxon>Brachycera</taxon>
        <taxon>Muscomorpha</taxon>
        <taxon>Platypezoidea</taxon>
        <taxon>Phoridae</taxon>
        <taxon>Megaseliini</taxon>
        <taxon>Megaselia</taxon>
    </lineage>
</organism>
<keyword evidence="1" id="KW-1133">Transmembrane helix</keyword>
<name>T1H4N2_MEGSC</name>
<feature type="transmembrane region" description="Helical" evidence="1">
    <location>
        <begin position="23"/>
        <end position="45"/>
    </location>
</feature>
<keyword evidence="3" id="KW-1185">Reference proteome</keyword>
<feature type="transmembrane region" description="Helical" evidence="1">
    <location>
        <begin position="130"/>
        <end position="151"/>
    </location>
</feature>
<protein>
    <recommendedName>
        <fullName evidence="4">Acyltransferase 3 domain-containing protein</fullName>
    </recommendedName>
</protein>
<dbReference type="PANTHER" id="PTHR11161:SF22">
    <property type="entry name" value="ACYLTRANSFERASE 3 DOMAIN-CONTAINING PROTEIN-RELATED"/>
    <property type="match status" value="1"/>
</dbReference>
<evidence type="ECO:0000256" key="1">
    <source>
        <dbReference type="SAM" id="Phobius"/>
    </source>
</evidence>
<sequence length="173" mass="19769">MIAGYVYDYLKVQNYNLRKSKAFLFLWIASIFGLLYILILFYWSIDIPKPSLLVVVFGGFIPILWASFASVVLLGLAFKFGGSILTVFNNVMFLVLGRVSFAAYMVHMFFMRMAFAFVKKEIHVNTFQMISTYVGIVSLSYFAALVLSLLIELPISSLMKNIIIEKENIKKKN</sequence>
<dbReference type="AlphaFoldDB" id="T1H4N2"/>
<evidence type="ECO:0000313" key="2">
    <source>
        <dbReference type="EnsemblMetazoa" id="MESCA011246-PA"/>
    </source>
</evidence>
<dbReference type="EMBL" id="CAQQ02189545">
    <property type="status" value="NOT_ANNOTATED_CDS"/>
    <property type="molecule type" value="Genomic_DNA"/>
</dbReference>
<accession>T1H4N2</accession>